<comment type="caution">
    <text evidence="1">The sequence shown here is derived from an EMBL/GenBank/DDBJ whole genome shotgun (WGS) entry which is preliminary data.</text>
</comment>
<organism evidence="1 2">
    <name type="scientific">Taibaiella soli</name>
    <dbReference type="NCBI Taxonomy" id="1649169"/>
    <lineage>
        <taxon>Bacteria</taxon>
        <taxon>Pseudomonadati</taxon>
        <taxon>Bacteroidota</taxon>
        <taxon>Chitinophagia</taxon>
        <taxon>Chitinophagales</taxon>
        <taxon>Chitinophagaceae</taxon>
        <taxon>Taibaiella</taxon>
    </lineage>
</organism>
<evidence type="ECO:0000313" key="1">
    <source>
        <dbReference type="EMBL" id="PZF74318.1"/>
    </source>
</evidence>
<dbReference type="Proteomes" id="UP000248745">
    <property type="component" value="Unassembled WGS sequence"/>
</dbReference>
<gene>
    <name evidence="1" type="ORF">DN068_04735</name>
</gene>
<name>A0A2W2B2Q5_9BACT</name>
<accession>A0A2W2B2Q5</accession>
<dbReference type="AlphaFoldDB" id="A0A2W2B2Q5"/>
<proteinExistence type="predicted"/>
<protein>
    <submittedName>
        <fullName evidence="1">Uncharacterized protein</fullName>
    </submittedName>
</protein>
<reference evidence="1 2" key="1">
    <citation type="submission" date="2018-06" db="EMBL/GenBank/DDBJ databases">
        <title>Mucibacter soli gen. nov., sp. nov., a new member of the family Chitinophagaceae producing mucin.</title>
        <authorList>
            <person name="Kim M.-K."/>
            <person name="Park S."/>
            <person name="Kim T.-S."/>
            <person name="Joung Y."/>
            <person name="Han J.-H."/>
            <person name="Kim S.B."/>
        </authorList>
    </citation>
    <scope>NUCLEOTIDE SEQUENCE [LARGE SCALE GENOMIC DNA]</scope>
    <source>
        <strain evidence="1 2">R1-15</strain>
    </source>
</reference>
<keyword evidence="2" id="KW-1185">Reference proteome</keyword>
<sequence>MLDKLMALDLLHIVYFIIHSALKFVADDYFLHKKNRLSIPVSRSKTLNKIRKYLQIIVPDRQNKLSTFL</sequence>
<evidence type="ECO:0000313" key="2">
    <source>
        <dbReference type="Proteomes" id="UP000248745"/>
    </source>
</evidence>
<dbReference type="EMBL" id="QKTW01000006">
    <property type="protein sequence ID" value="PZF74318.1"/>
    <property type="molecule type" value="Genomic_DNA"/>
</dbReference>